<organism evidence="2 3">
    <name type="scientific">Nepenthes gracilis</name>
    <name type="common">Slender pitcher plant</name>
    <dbReference type="NCBI Taxonomy" id="150966"/>
    <lineage>
        <taxon>Eukaryota</taxon>
        <taxon>Viridiplantae</taxon>
        <taxon>Streptophyta</taxon>
        <taxon>Embryophyta</taxon>
        <taxon>Tracheophyta</taxon>
        <taxon>Spermatophyta</taxon>
        <taxon>Magnoliopsida</taxon>
        <taxon>eudicotyledons</taxon>
        <taxon>Gunneridae</taxon>
        <taxon>Pentapetalae</taxon>
        <taxon>Caryophyllales</taxon>
        <taxon>Nepenthaceae</taxon>
        <taxon>Nepenthes</taxon>
    </lineage>
</organism>
<accession>A0AAD3RYQ9</accession>
<reference evidence="2" key="1">
    <citation type="submission" date="2023-05" db="EMBL/GenBank/DDBJ databases">
        <title>Nepenthes gracilis genome sequencing.</title>
        <authorList>
            <person name="Fukushima K."/>
        </authorList>
    </citation>
    <scope>NUCLEOTIDE SEQUENCE</scope>
    <source>
        <strain evidence="2">SING2019-196</strain>
    </source>
</reference>
<evidence type="ECO:0000313" key="2">
    <source>
        <dbReference type="EMBL" id="GMH01180.1"/>
    </source>
</evidence>
<evidence type="ECO:0000313" key="3">
    <source>
        <dbReference type="Proteomes" id="UP001279734"/>
    </source>
</evidence>
<sequence length="123" mass="13116">MGTITKSAGPRSSLPCALSTSINPTLFPEAESPKSTVWNGPASHGSRGQCPSASQLCSFSSADSICCRCACGQSKNASFLQLTESARIVRPQQCGANKPPQEVMATQRPPQLRCQRRKPDRPP</sequence>
<feature type="region of interest" description="Disordered" evidence="1">
    <location>
        <begin position="93"/>
        <end position="123"/>
    </location>
</feature>
<dbReference type="AlphaFoldDB" id="A0AAD3RYQ9"/>
<keyword evidence="3" id="KW-1185">Reference proteome</keyword>
<name>A0AAD3RYQ9_NEPGR</name>
<feature type="compositionally biased region" description="Basic residues" evidence="1">
    <location>
        <begin position="114"/>
        <end position="123"/>
    </location>
</feature>
<dbReference type="Proteomes" id="UP001279734">
    <property type="component" value="Unassembled WGS sequence"/>
</dbReference>
<protein>
    <submittedName>
        <fullName evidence="2">Uncharacterized protein</fullName>
    </submittedName>
</protein>
<evidence type="ECO:0000256" key="1">
    <source>
        <dbReference type="SAM" id="MobiDB-lite"/>
    </source>
</evidence>
<proteinExistence type="predicted"/>
<comment type="caution">
    <text evidence="2">The sequence shown here is derived from an EMBL/GenBank/DDBJ whole genome shotgun (WGS) entry which is preliminary data.</text>
</comment>
<gene>
    <name evidence="2" type="ORF">Nepgr_003019</name>
</gene>
<dbReference type="EMBL" id="BSYO01000002">
    <property type="protein sequence ID" value="GMH01180.1"/>
    <property type="molecule type" value="Genomic_DNA"/>
</dbReference>